<keyword evidence="1" id="KW-0808">Transferase</keyword>
<accession>A0A3S1F773</accession>
<evidence type="ECO:0000259" key="3">
    <source>
        <dbReference type="PROSITE" id="PS52019"/>
    </source>
</evidence>
<dbReference type="OrthoDB" id="9778690at2"/>
<dbReference type="SUPFAM" id="SSF51735">
    <property type="entry name" value="NAD(P)-binding Rossmann-fold domains"/>
    <property type="match status" value="1"/>
</dbReference>
<evidence type="ECO:0000256" key="1">
    <source>
        <dbReference type="ARBA" id="ARBA00022679"/>
    </source>
</evidence>
<evidence type="ECO:0000313" key="4">
    <source>
        <dbReference type="EMBL" id="RUR72192.1"/>
    </source>
</evidence>
<dbReference type="InterPro" id="IPR013968">
    <property type="entry name" value="PKS_KR"/>
</dbReference>
<organism evidence="4 5">
    <name type="scientific">Chlorogloeopsis fritschii PCC 6912</name>
    <dbReference type="NCBI Taxonomy" id="211165"/>
    <lineage>
        <taxon>Bacteria</taxon>
        <taxon>Bacillati</taxon>
        <taxon>Cyanobacteriota</taxon>
        <taxon>Cyanophyceae</taxon>
        <taxon>Nostocales</taxon>
        <taxon>Chlorogloeopsidaceae</taxon>
        <taxon>Chlorogloeopsis</taxon>
    </lineage>
</organism>
<name>A0A3S1F773_CHLFR</name>
<dbReference type="EMBL" id="RSCJ01000055">
    <property type="protein sequence ID" value="RUR72192.1"/>
    <property type="molecule type" value="Genomic_DNA"/>
</dbReference>
<dbReference type="InterPro" id="IPR036291">
    <property type="entry name" value="NAD(P)-bd_dom_sf"/>
</dbReference>
<proteinExistence type="predicted"/>
<dbReference type="Proteomes" id="UP000268857">
    <property type="component" value="Unassembled WGS sequence"/>
</dbReference>
<evidence type="ECO:0000256" key="2">
    <source>
        <dbReference type="PROSITE-ProRule" id="PRU01363"/>
    </source>
</evidence>
<dbReference type="Gene3D" id="3.10.129.110">
    <property type="entry name" value="Polyketide synthase dehydratase"/>
    <property type="match status" value="1"/>
</dbReference>
<comment type="caution">
    <text evidence="4">The sequence shown here is derived from an EMBL/GenBank/DDBJ whole genome shotgun (WGS) entry which is preliminary data.</text>
</comment>
<feature type="active site" description="Proton donor; for dehydratase activity" evidence="2">
    <location>
        <position position="488"/>
    </location>
</feature>
<feature type="region of interest" description="N-terminal hotdog fold" evidence="2">
    <location>
        <begin position="282"/>
        <end position="413"/>
    </location>
</feature>
<dbReference type="CDD" id="cd08953">
    <property type="entry name" value="KR_2_SDR_x"/>
    <property type="match status" value="1"/>
</dbReference>
<dbReference type="AlphaFoldDB" id="A0A3S1F773"/>
<dbReference type="InterPro" id="IPR050091">
    <property type="entry name" value="PKS_NRPS_Biosynth_Enz"/>
</dbReference>
<dbReference type="InterPro" id="IPR049551">
    <property type="entry name" value="PKS_DH_C"/>
</dbReference>
<reference evidence="4 5" key="1">
    <citation type="journal article" date="2019" name="Genome Biol. Evol.">
        <title>Day and night: Metabolic profiles and evolutionary relationships of six axenic non-marine cyanobacteria.</title>
        <authorList>
            <person name="Will S.E."/>
            <person name="Henke P."/>
            <person name="Boedeker C."/>
            <person name="Huang S."/>
            <person name="Brinkmann H."/>
            <person name="Rohde M."/>
            <person name="Jarek M."/>
            <person name="Friedl T."/>
            <person name="Seufert S."/>
            <person name="Schumacher M."/>
            <person name="Overmann J."/>
            <person name="Neumann-Schaal M."/>
            <person name="Petersen J."/>
        </authorList>
    </citation>
    <scope>NUCLEOTIDE SEQUENCE [LARGE SCALE GENOMIC DNA]</scope>
    <source>
        <strain evidence="4 5">PCC 6912</strain>
    </source>
</reference>
<dbReference type="PANTHER" id="PTHR43775">
    <property type="entry name" value="FATTY ACID SYNTHASE"/>
    <property type="match status" value="1"/>
</dbReference>
<dbReference type="InterPro" id="IPR049900">
    <property type="entry name" value="PKS_mFAS_DH"/>
</dbReference>
<dbReference type="GO" id="GO:0004312">
    <property type="term" value="F:fatty acid synthase activity"/>
    <property type="evidence" value="ECO:0007669"/>
    <property type="project" value="TreeGrafter"/>
</dbReference>
<dbReference type="Pfam" id="PF14765">
    <property type="entry name" value="PS-DH"/>
    <property type="match status" value="1"/>
</dbReference>
<feature type="region of interest" description="C-terminal hotdog fold" evidence="2">
    <location>
        <begin position="424"/>
        <end position="571"/>
    </location>
</feature>
<feature type="domain" description="PKS/mFAS DH" evidence="3">
    <location>
        <begin position="282"/>
        <end position="571"/>
    </location>
</feature>
<keyword evidence="5" id="KW-1185">Reference proteome</keyword>
<evidence type="ECO:0000313" key="5">
    <source>
        <dbReference type="Proteomes" id="UP000268857"/>
    </source>
</evidence>
<sequence length="586" mass="66715">MSKKAKINSSSVFLVSGGAKGITRECVLKLTEEYQCKFILLGRSLLQIEPIWARDCFDELELKKRITEYLLALGEKPTPKTVQKLFNNILSSREIEKTLSSIGRLGGQAEYISVDITDAIALQEKLAVAVQRMGVIAGIIHGAGNLADKLIENKSEQDFEIVYAAKVKGLENLLSCVDISQLDYLILFSSIVGFYGNSGQSDYAIANEILNKSAHLVKQHYPDCHVVAINWGPWETGMVTPELKNIFQQRNIDIIPVEVGTQMLVEELDTAHHETVQVVMGKAILPTVSDLQPELKTYRIRRKLTLEANPFLQDHVIAGYPVLPVTCAMSWIANTCEQLYPGYKFFNFTNFQFLKGIIFNETLADEYFLELQEITKNNSEIEFEAKILSKNQARKALNYYHYTTCVKLLRKIPPSPDCNAFDSTKTQFADNFYQDGKGILFHGPCFQGVKRVLNINLKEITVECLWQGFEERQQGNFQIQTLNAYTTDLQIHCVLIWLEHFYQQICLPTQVQKLEQFAVIPVGEKFYVTAEIKSKTEIFIVSDIKIYNLQGQVYSYMYGTKGIILTKEKIKQNDYIKTSYVRLSEK</sequence>
<dbReference type="Gene3D" id="3.40.50.720">
    <property type="entry name" value="NAD(P)-binding Rossmann-like Domain"/>
    <property type="match status" value="1"/>
</dbReference>
<feature type="active site" description="Proton acceptor; for dehydratase activity" evidence="2">
    <location>
        <position position="315"/>
    </location>
</feature>
<gene>
    <name evidence="4" type="ORF">PCC6912_64600</name>
</gene>
<dbReference type="InterPro" id="IPR049552">
    <property type="entry name" value="PKS_DH_N"/>
</dbReference>
<dbReference type="GO" id="GO:0006633">
    <property type="term" value="P:fatty acid biosynthetic process"/>
    <property type="evidence" value="ECO:0007669"/>
    <property type="project" value="TreeGrafter"/>
</dbReference>
<dbReference type="InterPro" id="IPR057326">
    <property type="entry name" value="KR_dom"/>
</dbReference>
<dbReference type="Pfam" id="PF21089">
    <property type="entry name" value="PKS_DH_N"/>
    <property type="match status" value="1"/>
</dbReference>
<protein>
    <recommendedName>
        <fullName evidence="3">PKS/mFAS DH domain-containing protein</fullName>
    </recommendedName>
</protein>
<dbReference type="SMART" id="SM00822">
    <property type="entry name" value="PKS_KR"/>
    <property type="match status" value="1"/>
</dbReference>
<dbReference type="Pfam" id="PF08659">
    <property type="entry name" value="KR"/>
    <property type="match status" value="1"/>
</dbReference>
<dbReference type="InterPro" id="IPR042104">
    <property type="entry name" value="PKS_dehydratase_sf"/>
</dbReference>
<dbReference type="RefSeq" id="WP_016872852.1">
    <property type="nucleotide sequence ID" value="NZ_AJLN01000080.1"/>
</dbReference>
<dbReference type="STRING" id="211165.GCA_000317285_02867"/>
<dbReference type="PROSITE" id="PS52019">
    <property type="entry name" value="PKS_MFAS_DH"/>
    <property type="match status" value="1"/>
</dbReference>
<dbReference type="PANTHER" id="PTHR43775:SF51">
    <property type="entry name" value="INACTIVE PHENOLPHTHIOCEROL SYNTHESIS POLYKETIDE SYNTHASE TYPE I PKS1-RELATED"/>
    <property type="match status" value="1"/>
</dbReference>